<keyword evidence="2" id="KW-1185">Reference proteome</keyword>
<dbReference type="Gramene" id="KGN60393">
    <property type="protein sequence ID" value="KGN60393"/>
    <property type="gene ID" value="Csa_3G902350"/>
</dbReference>
<gene>
    <name evidence="1" type="ORF">Csa_3G902350</name>
</gene>
<organism evidence="1 2">
    <name type="scientific">Cucumis sativus</name>
    <name type="common">Cucumber</name>
    <dbReference type="NCBI Taxonomy" id="3659"/>
    <lineage>
        <taxon>Eukaryota</taxon>
        <taxon>Viridiplantae</taxon>
        <taxon>Streptophyta</taxon>
        <taxon>Embryophyta</taxon>
        <taxon>Tracheophyta</taxon>
        <taxon>Spermatophyta</taxon>
        <taxon>Magnoliopsida</taxon>
        <taxon>eudicotyledons</taxon>
        <taxon>Gunneridae</taxon>
        <taxon>Pentapetalae</taxon>
        <taxon>rosids</taxon>
        <taxon>fabids</taxon>
        <taxon>Cucurbitales</taxon>
        <taxon>Cucurbitaceae</taxon>
        <taxon>Benincaseae</taxon>
        <taxon>Cucumis</taxon>
    </lineage>
</organism>
<dbReference type="EMBL" id="CM002924">
    <property type="protein sequence ID" value="KGN60393.1"/>
    <property type="molecule type" value="Genomic_DNA"/>
</dbReference>
<reference evidence="1 2" key="3">
    <citation type="journal article" date="2010" name="BMC Genomics">
        <title>Transcriptome sequencing and comparative analysis of cucumber flowers with different sex types.</title>
        <authorList>
            <person name="Guo S."/>
            <person name="Zheng Y."/>
            <person name="Joung J.G."/>
            <person name="Liu S."/>
            <person name="Zhang Z."/>
            <person name="Crasta O.R."/>
            <person name="Sobral B.W."/>
            <person name="Xu Y."/>
            <person name="Huang S."/>
            <person name="Fei Z."/>
        </authorList>
    </citation>
    <scope>NUCLEOTIDE SEQUENCE [LARGE SCALE GENOMIC DNA]</scope>
    <source>
        <strain evidence="2">cv. 9930</strain>
    </source>
</reference>
<reference evidence="1 2" key="4">
    <citation type="journal article" date="2011" name="BMC Genomics">
        <title>RNA-Seq improves annotation of protein-coding genes in the cucumber genome.</title>
        <authorList>
            <person name="Li Z."/>
            <person name="Zhang Z."/>
            <person name="Yan P."/>
            <person name="Huang S."/>
            <person name="Fei Z."/>
            <person name="Lin K."/>
        </authorList>
    </citation>
    <scope>NUCLEOTIDE SEQUENCE [LARGE SCALE GENOMIC DNA]</scope>
    <source>
        <strain evidence="2">cv. 9930</strain>
    </source>
</reference>
<sequence>MEYKDKRKDSGSLQPNKGCYENVAPCTVRSSISALPHFSLFQIAKQLNRSAKCVSLIWEMWRKILLLEPLGEQLY</sequence>
<dbReference type="Proteomes" id="UP000029981">
    <property type="component" value="Chromosome 3"/>
</dbReference>
<dbReference type="AlphaFoldDB" id="A0A0A0LF32"/>
<reference evidence="1 2" key="1">
    <citation type="journal article" date="2009" name="Nat. Genet.">
        <title>The genome of the cucumber, Cucumis sativus L.</title>
        <authorList>
            <person name="Huang S."/>
            <person name="Li R."/>
            <person name="Zhang Z."/>
            <person name="Li L."/>
            <person name="Gu X."/>
            <person name="Fan W."/>
            <person name="Lucas W.J."/>
            <person name="Wang X."/>
            <person name="Xie B."/>
            <person name="Ni P."/>
            <person name="Ren Y."/>
            <person name="Zhu H."/>
            <person name="Li J."/>
            <person name="Lin K."/>
            <person name="Jin W."/>
            <person name="Fei Z."/>
            <person name="Li G."/>
            <person name="Staub J."/>
            <person name="Kilian A."/>
            <person name="van der Vossen E.A."/>
            <person name="Wu Y."/>
            <person name="Guo J."/>
            <person name="He J."/>
            <person name="Jia Z."/>
            <person name="Ren Y."/>
            <person name="Tian G."/>
            <person name="Lu Y."/>
            <person name="Ruan J."/>
            <person name="Qian W."/>
            <person name="Wang M."/>
            <person name="Huang Q."/>
            <person name="Li B."/>
            <person name="Xuan Z."/>
            <person name="Cao J."/>
            <person name="Asan"/>
            <person name="Wu Z."/>
            <person name="Zhang J."/>
            <person name="Cai Q."/>
            <person name="Bai Y."/>
            <person name="Zhao B."/>
            <person name="Han Y."/>
            <person name="Li Y."/>
            <person name="Li X."/>
            <person name="Wang S."/>
            <person name="Shi Q."/>
            <person name="Liu S."/>
            <person name="Cho W.K."/>
            <person name="Kim J.Y."/>
            <person name="Xu Y."/>
            <person name="Heller-Uszynska K."/>
            <person name="Miao H."/>
            <person name="Cheng Z."/>
            <person name="Zhang S."/>
            <person name="Wu J."/>
            <person name="Yang Y."/>
            <person name="Kang H."/>
            <person name="Li M."/>
            <person name="Liang H."/>
            <person name="Ren X."/>
            <person name="Shi Z."/>
            <person name="Wen M."/>
            <person name="Jian M."/>
            <person name="Yang H."/>
            <person name="Zhang G."/>
            <person name="Yang Z."/>
            <person name="Chen R."/>
            <person name="Liu S."/>
            <person name="Li J."/>
            <person name="Ma L."/>
            <person name="Liu H."/>
            <person name="Zhou Y."/>
            <person name="Zhao J."/>
            <person name="Fang X."/>
            <person name="Li G."/>
            <person name="Fang L."/>
            <person name="Li Y."/>
            <person name="Liu D."/>
            <person name="Zheng H."/>
            <person name="Zhang Y."/>
            <person name="Qin N."/>
            <person name="Li Z."/>
            <person name="Yang G."/>
            <person name="Yang S."/>
            <person name="Bolund L."/>
            <person name="Kristiansen K."/>
            <person name="Zheng H."/>
            <person name="Li S."/>
            <person name="Zhang X."/>
            <person name="Yang H."/>
            <person name="Wang J."/>
            <person name="Sun R."/>
            <person name="Zhang B."/>
            <person name="Jiang S."/>
            <person name="Wang J."/>
            <person name="Du Y."/>
            <person name="Li S."/>
        </authorList>
    </citation>
    <scope>NUCLEOTIDE SEQUENCE [LARGE SCALE GENOMIC DNA]</scope>
    <source>
        <strain evidence="2">cv. 9930</strain>
    </source>
</reference>
<name>A0A0A0LF32_CUCSA</name>
<protein>
    <submittedName>
        <fullName evidence="1">Uncharacterized protein</fullName>
    </submittedName>
</protein>
<evidence type="ECO:0000313" key="2">
    <source>
        <dbReference type="Proteomes" id="UP000029981"/>
    </source>
</evidence>
<accession>A0A0A0LF32</accession>
<reference evidence="1 2" key="2">
    <citation type="journal article" date="2009" name="PLoS ONE">
        <title>An integrated genetic and cytogenetic map of the cucumber genome.</title>
        <authorList>
            <person name="Ren Y."/>
            <person name="Zhang Z."/>
            <person name="Liu J."/>
            <person name="Staub J.E."/>
            <person name="Han Y."/>
            <person name="Cheng Z."/>
            <person name="Li X."/>
            <person name="Lu J."/>
            <person name="Miao H."/>
            <person name="Kang H."/>
            <person name="Xie B."/>
            <person name="Gu X."/>
            <person name="Wang X."/>
            <person name="Du Y."/>
            <person name="Jin W."/>
            <person name="Huang S."/>
        </authorList>
    </citation>
    <scope>NUCLEOTIDE SEQUENCE [LARGE SCALE GENOMIC DNA]</scope>
    <source>
        <strain evidence="2">cv. 9930</strain>
    </source>
</reference>
<evidence type="ECO:0000313" key="1">
    <source>
        <dbReference type="EMBL" id="KGN60393.1"/>
    </source>
</evidence>
<proteinExistence type="predicted"/>